<dbReference type="Gene3D" id="3.90.70.10">
    <property type="entry name" value="Cysteine proteinases"/>
    <property type="match status" value="1"/>
</dbReference>
<dbReference type="SUPFAM" id="SSF54001">
    <property type="entry name" value="Cysteine proteinases"/>
    <property type="match status" value="1"/>
</dbReference>
<evidence type="ECO:0000256" key="4">
    <source>
        <dbReference type="ARBA" id="ARBA00022807"/>
    </source>
</evidence>
<keyword evidence="4" id="KW-0788">Thiol protease</keyword>
<dbReference type="GeneTree" id="ENSGT00940000163885"/>
<dbReference type="InterPro" id="IPR000668">
    <property type="entry name" value="Peptidase_C1A_C"/>
</dbReference>
<dbReference type="GO" id="GO:0008234">
    <property type="term" value="F:cysteine-type peptidase activity"/>
    <property type="evidence" value="ECO:0007669"/>
    <property type="project" value="UniProtKB-KW"/>
</dbReference>
<dbReference type="InterPro" id="IPR025660">
    <property type="entry name" value="Pept_his_AS"/>
</dbReference>
<dbReference type="Ensembl" id="ENSDCDT00010000801.1">
    <property type="protein sequence ID" value="ENSDCDP00010000771.1"/>
    <property type="gene ID" value="ENSDCDG00010000428.1"/>
</dbReference>
<dbReference type="InterPro" id="IPR013128">
    <property type="entry name" value="Peptidase_C1A"/>
</dbReference>
<dbReference type="InterPro" id="IPR025661">
    <property type="entry name" value="Pept_asp_AS"/>
</dbReference>
<dbReference type="PROSITE" id="PS00139">
    <property type="entry name" value="THIOL_PROTEASE_CYS"/>
    <property type="match status" value="1"/>
</dbReference>
<keyword evidence="2" id="KW-0645">Protease</keyword>
<evidence type="ECO:0000313" key="9">
    <source>
        <dbReference type="Ensembl" id="ENSDCDP00010000771.1"/>
    </source>
</evidence>
<evidence type="ECO:0000256" key="3">
    <source>
        <dbReference type="ARBA" id="ARBA00022801"/>
    </source>
</evidence>
<dbReference type="InterPro" id="IPR039417">
    <property type="entry name" value="Peptidase_C1A_papain-like"/>
</dbReference>
<evidence type="ECO:0008006" key="11">
    <source>
        <dbReference type="Google" id="ProtNLM"/>
    </source>
</evidence>
<dbReference type="PRINTS" id="PR00705">
    <property type="entry name" value="PAPAIN"/>
</dbReference>
<dbReference type="Proteomes" id="UP000694580">
    <property type="component" value="Chromosome 1"/>
</dbReference>
<reference evidence="9" key="2">
    <citation type="submission" date="2025-08" db="UniProtKB">
        <authorList>
            <consortium name="Ensembl"/>
        </authorList>
    </citation>
    <scope>IDENTIFICATION</scope>
</reference>
<keyword evidence="5" id="KW-0865">Zymogen</keyword>
<dbReference type="SMART" id="SM00645">
    <property type="entry name" value="Pept_C1"/>
    <property type="match status" value="1"/>
</dbReference>
<protein>
    <recommendedName>
        <fullName evidence="11">Cathepsin L1-like</fullName>
    </recommendedName>
</protein>
<gene>
    <name evidence="9" type="primary">LOC114785392</name>
</gene>
<evidence type="ECO:0000259" key="7">
    <source>
        <dbReference type="SMART" id="SM00645"/>
    </source>
</evidence>
<dbReference type="InterPro" id="IPR013201">
    <property type="entry name" value="Prot_inhib_I29"/>
</dbReference>
<evidence type="ECO:0000256" key="1">
    <source>
        <dbReference type="ARBA" id="ARBA00008455"/>
    </source>
</evidence>
<keyword evidence="3" id="KW-0378">Hydrolase</keyword>
<dbReference type="GO" id="GO:0006508">
    <property type="term" value="P:proteolysis"/>
    <property type="evidence" value="ECO:0007669"/>
    <property type="project" value="UniProtKB-KW"/>
</dbReference>
<dbReference type="AlphaFoldDB" id="A0AAY4A0W8"/>
<evidence type="ECO:0000259" key="8">
    <source>
        <dbReference type="SMART" id="SM00848"/>
    </source>
</evidence>
<evidence type="ECO:0000256" key="5">
    <source>
        <dbReference type="ARBA" id="ARBA00023145"/>
    </source>
</evidence>
<accession>A0AAY4A0W8</accession>
<dbReference type="FunFam" id="3.90.70.10:FF:000006">
    <property type="entry name" value="Cathepsin S"/>
    <property type="match status" value="1"/>
</dbReference>
<name>A0AAY4A0W8_9TELE</name>
<evidence type="ECO:0000313" key="10">
    <source>
        <dbReference type="Proteomes" id="UP000694580"/>
    </source>
</evidence>
<feature type="domain" description="Cathepsin propeptide inhibitor" evidence="8">
    <location>
        <begin position="64"/>
        <end position="124"/>
    </location>
</feature>
<dbReference type="InterPro" id="IPR000169">
    <property type="entry name" value="Pept_cys_AS"/>
</dbReference>
<dbReference type="PROSITE" id="PS00640">
    <property type="entry name" value="THIOL_PROTEASE_ASN"/>
    <property type="match status" value="1"/>
</dbReference>
<dbReference type="CDD" id="cd02248">
    <property type="entry name" value="Peptidase_C1A"/>
    <property type="match status" value="1"/>
</dbReference>
<comment type="similarity">
    <text evidence="1">Belongs to the peptidase C1 family.</text>
</comment>
<proteinExistence type="inferred from homology"/>
<dbReference type="InterPro" id="IPR038765">
    <property type="entry name" value="Papain-like_cys_pep_sf"/>
</dbReference>
<dbReference type="Pfam" id="PF00112">
    <property type="entry name" value="Peptidase_C1"/>
    <property type="match status" value="1"/>
</dbReference>
<reference evidence="9 10" key="1">
    <citation type="submission" date="2020-06" db="EMBL/GenBank/DDBJ databases">
        <authorList>
            <consortium name="Wellcome Sanger Institute Data Sharing"/>
        </authorList>
    </citation>
    <scope>NUCLEOTIDE SEQUENCE [LARGE SCALE GENOMIC DNA]</scope>
</reference>
<dbReference type="Pfam" id="PF08246">
    <property type="entry name" value="Inhibitor_I29"/>
    <property type="match status" value="1"/>
</dbReference>
<dbReference type="PANTHER" id="PTHR12411">
    <property type="entry name" value="CYSTEINE PROTEASE FAMILY C1-RELATED"/>
    <property type="match status" value="1"/>
</dbReference>
<feature type="domain" description="Peptidase C1A papain C-terminal" evidence="7">
    <location>
        <begin position="154"/>
        <end position="369"/>
    </location>
</feature>
<evidence type="ECO:0000256" key="2">
    <source>
        <dbReference type="ARBA" id="ARBA00022670"/>
    </source>
</evidence>
<sequence length="370" mass="41039">MSRVQKTRKASPTSPTYISYITLLRPRREAAFSFRPLNMNLLTLTAACLLALTTAGTDLEDLAFREWKHKHGKKYSSPQEESRRLQIWLKNYISVLLHNIDAHQGLKSYRLGTNHLSDMPNEEFIKTHGFLSFANMTNIDQGTTFLKQKRQEGLPDTVDWRSRGCVTPVKNQGSCGSCWAFSSTGSLECQNFLKTGVLVSLSEQQLVDCSSSNGTRGCYGGWMQAAFQYIKINGGIDTEDSYPYEGVDGMCHYNHGNIGATCSGHIFVNPGDENDLQQAVALEGTVSVAIDASPISFQSYHSGVYNDPACSSTEVNHAVLVVGYGQENDQDYWLVKNSWGTEWGDGGYIKIARNQNNMCGISSYAIYPIV</sequence>
<dbReference type="PROSITE" id="PS00639">
    <property type="entry name" value="THIOL_PROTEASE_HIS"/>
    <property type="match status" value="1"/>
</dbReference>
<evidence type="ECO:0000256" key="6">
    <source>
        <dbReference type="ARBA" id="ARBA00023157"/>
    </source>
</evidence>
<keyword evidence="6" id="KW-1015">Disulfide bond</keyword>
<keyword evidence="10" id="KW-1185">Reference proteome</keyword>
<organism evidence="9 10">
    <name type="scientific">Denticeps clupeoides</name>
    <name type="common">denticle herring</name>
    <dbReference type="NCBI Taxonomy" id="299321"/>
    <lineage>
        <taxon>Eukaryota</taxon>
        <taxon>Metazoa</taxon>
        <taxon>Chordata</taxon>
        <taxon>Craniata</taxon>
        <taxon>Vertebrata</taxon>
        <taxon>Euteleostomi</taxon>
        <taxon>Actinopterygii</taxon>
        <taxon>Neopterygii</taxon>
        <taxon>Teleostei</taxon>
        <taxon>Clupei</taxon>
        <taxon>Clupeiformes</taxon>
        <taxon>Denticipitoidei</taxon>
        <taxon>Denticipitidae</taxon>
        <taxon>Denticeps</taxon>
    </lineage>
</organism>
<reference evidence="9" key="3">
    <citation type="submission" date="2025-09" db="UniProtKB">
        <authorList>
            <consortium name="Ensembl"/>
        </authorList>
    </citation>
    <scope>IDENTIFICATION</scope>
</reference>
<dbReference type="SMART" id="SM00848">
    <property type="entry name" value="Inhibitor_I29"/>
    <property type="match status" value="1"/>
</dbReference>